<name>A0A916YKN2_9BACL</name>
<evidence type="ECO:0000256" key="3">
    <source>
        <dbReference type="ARBA" id="ARBA00022475"/>
    </source>
</evidence>
<dbReference type="Pfam" id="PF00528">
    <property type="entry name" value="BPD_transp_1"/>
    <property type="match status" value="1"/>
</dbReference>
<comment type="similarity">
    <text evidence="7">Belongs to the binding-protein-dependent transport system permease family.</text>
</comment>
<evidence type="ECO:0000256" key="4">
    <source>
        <dbReference type="ARBA" id="ARBA00022692"/>
    </source>
</evidence>
<keyword evidence="3" id="KW-1003">Cell membrane</keyword>
<dbReference type="PROSITE" id="PS50928">
    <property type="entry name" value="ABC_TM1"/>
    <property type="match status" value="1"/>
</dbReference>
<evidence type="ECO:0000256" key="5">
    <source>
        <dbReference type="ARBA" id="ARBA00022989"/>
    </source>
</evidence>
<organism evidence="9 10">
    <name type="scientific">Paenibacillus nasutitermitis</name>
    <dbReference type="NCBI Taxonomy" id="1652958"/>
    <lineage>
        <taxon>Bacteria</taxon>
        <taxon>Bacillati</taxon>
        <taxon>Bacillota</taxon>
        <taxon>Bacilli</taxon>
        <taxon>Bacillales</taxon>
        <taxon>Paenibacillaceae</taxon>
        <taxon>Paenibacillus</taxon>
    </lineage>
</organism>
<dbReference type="Proteomes" id="UP000612456">
    <property type="component" value="Unassembled WGS sequence"/>
</dbReference>
<evidence type="ECO:0000256" key="2">
    <source>
        <dbReference type="ARBA" id="ARBA00022448"/>
    </source>
</evidence>
<protein>
    <submittedName>
        <fullName evidence="9">Sugar ABC transporter permease</fullName>
    </submittedName>
</protein>
<feature type="domain" description="ABC transmembrane type-1" evidence="8">
    <location>
        <begin position="50"/>
        <end position="243"/>
    </location>
</feature>
<evidence type="ECO:0000313" key="9">
    <source>
        <dbReference type="EMBL" id="GGD47797.1"/>
    </source>
</evidence>
<dbReference type="SUPFAM" id="SSF161098">
    <property type="entry name" value="MetI-like"/>
    <property type="match status" value="1"/>
</dbReference>
<feature type="transmembrane region" description="Helical" evidence="7">
    <location>
        <begin position="85"/>
        <end position="107"/>
    </location>
</feature>
<feature type="transmembrane region" description="Helical" evidence="7">
    <location>
        <begin position="53"/>
        <end position="73"/>
    </location>
</feature>
<dbReference type="InterPro" id="IPR000515">
    <property type="entry name" value="MetI-like"/>
</dbReference>
<dbReference type="GO" id="GO:0055085">
    <property type="term" value="P:transmembrane transport"/>
    <property type="evidence" value="ECO:0007669"/>
    <property type="project" value="InterPro"/>
</dbReference>
<reference evidence="9" key="1">
    <citation type="journal article" date="2014" name="Int. J. Syst. Evol. Microbiol.">
        <title>Complete genome sequence of Corynebacterium casei LMG S-19264T (=DSM 44701T), isolated from a smear-ripened cheese.</title>
        <authorList>
            <consortium name="US DOE Joint Genome Institute (JGI-PGF)"/>
            <person name="Walter F."/>
            <person name="Albersmeier A."/>
            <person name="Kalinowski J."/>
            <person name="Ruckert C."/>
        </authorList>
    </citation>
    <scope>NUCLEOTIDE SEQUENCE</scope>
    <source>
        <strain evidence="9">CGMCC 1.15178</strain>
    </source>
</reference>
<accession>A0A916YKN2</accession>
<dbReference type="InterPro" id="IPR035906">
    <property type="entry name" value="MetI-like_sf"/>
</dbReference>
<dbReference type="Gene3D" id="1.10.3720.10">
    <property type="entry name" value="MetI-like"/>
    <property type="match status" value="1"/>
</dbReference>
<feature type="transmembrane region" description="Helical" evidence="7">
    <location>
        <begin position="166"/>
        <end position="187"/>
    </location>
</feature>
<keyword evidence="4 7" id="KW-0812">Transmembrane</keyword>
<keyword evidence="10" id="KW-1185">Reference proteome</keyword>
<sequence length="339" mass="38266">MSIVVPLGWVLYESLKTNQEFFANVWAFPQRWAWVNYKKAWVSYELGSTMLNTLYYVGASLILGTFLTTINAYALVRLEFRGRKLIWSIIMLSLFLPGINALIPQYILMRDLHLLNSLTGLVLLDSLGESVFFLMLLGGFMLSLPKELEESAFMDGASLFQSFMRIIVPLSTPGIVTVAIFKFLGLYNNFLGPFIYLSDEKKHTIGVKMYHANQIMQYKSDLVTLFAGVTIAMLPTLILYIVFQKKIAEGATLGAVKGRQHFYIQEAVTHEFIAIAGQSDSYNRSSWCCRPGGYPAVPGQRRGSRCNRHQGYRKLSGNTSFGGNARNRPIHAYGSRLYK</sequence>
<feature type="transmembrane region" description="Helical" evidence="7">
    <location>
        <begin position="222"/>
        <end position="243"/>
    </location>
</feature>
<evidence type="ECO:0000256" key="6">
    <source>
        <dbReference type="ARBA" id="ARBA00023136"/>
    </source>
</evidence>
<evidence type="ECO:0000313" key="10">
    <source>
        <dbReference type="Proteomes" id="UP000612456"/>
    </source>
</evidence>
<evidence type="ECO:0000259" key="8">
    <source>
        <dbReference type="PROSITE" id="PS50928"/>
    </source>
</evidence>
<dbReference type="CDD" id="cd06261">
    <property type="entry name" value="TM_PBP2"/>
    <property type="match status" value="1"/>
</dbReference>
<comment type="subcellular location">
    <subcellularLocation>
        <location evidence="1 7">Cell membrane</location>
        <topology evidence="1 7">Multi-pass membrane protein</topology>
    </subcellularLocation>
</comment>
<dbReference type="AlphaFoldDB" id="A0A916YKN2"/>
<evidence type="ECO:0000256" key="7">
    <source>
        <dbReference type="RuleBase" id="RU363032"/>
    </source>
</evidence>
<dbReference type="GO" id="GO:0005886">
    <property type="term" value="C:plasma membrane"/>
    <property type="evidence" value="ECO:0007669"/>
    <property type="project" value="UniProtKB-SubCell"/>
</dbReference>
<feature type="transmembrane region" description="Helical" evidence="7">
    <location>
        <begin position="127"/>
        <end position="145"/>
    </location>
</feature>
<dbReference type="PANTHER" id="PTHR43744">
    <property type="entry name" value="ABC TRANSPORTER PERMEASE PROTEIN MG189-RELATED-RELATED"/>
    <property type="match status" value="1"/>
</dbReference>
<keyword evidence="2 7" id="KW-0813">Transport</keyword>
<keyword evidence="6 7" id="KW-0472">Membrane</keyword>
<dbReference type="PANTHER" id="PTHR43744:SF6">
    <property type="entry name" value="ABC TRANSPORTER PERMEASE PROTEIN YESQ-RELATED"/>
    <property type="match status" value="1"/>
</dbReference>
<reference evidence="9" key="2">
    <citation type="submission" date="2020-09" db="EMBL/GenBank/DDBJ databases">
        <authorList>
            <person name="Sun Q."/>
            <person name="Zhou Y."/>
        </authorList>
    </citation>
    <scope>NUCLEOTIDE SEQUENCE</scope>
    <source>
        <strain evidence="9">CGMCC 1.15178</strain>
    </source>
</reference>
<evidence type="ECO:0000256" key="1">
    <source>
        <dbReference type="ARBA" id="ARBA00004651"/>
    </source>
</evidence>
<comment type="caution">
    <text evidence="9">The sequence shown here is derived from an EMBL/GenBank/DDBJ whole genome shotgun (WGS) entry which is preliminary data.</text>
</comment>
<gene>
    <name evidence="9" type="ORF">GCM10010911_01660</name>
</gene>
<keyword evidence="5 7" id="KW-1133">Transmembrane helix</keyword>
<dbReference type="EMBL" id="BMHP01000001">
    <property type="protein sequence ID" value="GGD47797.1"/>
    <property type="molecule type" value="Genomic_DNA"/>
</dbReference>
<proteinExistence type="inferred from homology"/>